<feature type="binding site" evidence="7">
    <location>
        <position position="244"/>
    </location>
    <ligand>
        <name>sn-glycerol 3-phosphate</name>
        <dbReference type="ChEBI" id="CHEBI:57597"/>
    </ligand>
</feature>
<evidence type="ECO:0000256" key="3">
    <source>
        <dbReference type="ARBA" id="ARBA00023002"/>
    </source>
</evidence>
<dbReference type="Pfam" id="PF01210">
    <property type="entry name" value="NAD_Gly3P_dh_N"/>
    <property type="match status" value="1"/>
</dbReference>
<dbReference type="InterPro" id="IPR013328">
    <property type="entry name" value="6PGD_dom2"/>
</dbReference>
<feature type="binding site" evidence="7">
    <location>
        <position position="32"/>
    </location>
    <ligand>
        <name>NADPH</name>
        <dbReference type="ChEBI" id="CHEBI:57783"/>
    </ligand>
</feature>
<proteinExistence type="inferred from homology"/>
<comment type="subcellular location">
    <subcellularLocation>
        <location evidence="7">Cytoplasm</location>
    </subcellularLocation>
</comment>
<keyword evidence="7" id="KW-0547">Nucleotide-binding</keyword>
<dbReference type="NCBIfam" id="NF000940">
    <property type="entry name" value="PRK00094.1-2"/>
    <property type="match status" value="1"/>
</dbReference>
<keyword evidence="7" id="KW-0963">Cytoplasm</keyword>
<dbReference type="SUPFAM" id="SSF51735">
    <property type="entry name" value="NAD(P)-binding Rossmann-fold domains"/>
    <property type="match status" value="1"/>
</dbReference>
<comment type="catalytic activity">
    <reaction evidence="7 9">
        <text>sn-glycerol 3-phosphate + NADP(+) = dihydroxyacetone phosphate + NADPH + H(+)</text>
        <dbReference type="Rhea" id="RHEA:11096"/>
        <dbReference type="ChEBI" id="CHEBI:15378"/>
        <dbReference type="ChEBI" id="CHEBI:57597"/>
        <dbReference type="ChEBI" id="CHEBI:57642"/>
        <dbReference type="ChEBI" id="CHEBI:57783"/>
        <dbReference type="ChEBI" id="CHEBI:58349"/>
        <dbReference type="EC" id="1.1.1.94"/>
    </reaction>
</comment>
<keyword evidence="6 7" id="KW-1208">Phospholipid metabolism</keyword>
<protein>
    <recommendedName>
        <fullName evidence="7">Glycerol-3-phosphate dehydrogenase [NAD(P)+]</fullName>
        <ecNumber evidence="7">1.1.1.94</ecNumber>
    </recommendedName>
    <alternativeName>
        <fullName evidence="7">NAD(P)(+)-dependent glycerol-3-phosphate dehydrogenase</fullName>
    </alternativeName>
    <alternativeName>
        <fullName evidence="7">NAD(P)H-dependent dihydroxyacetone-phosphate reductase</fullName>
    </alternativeName>
</protein>
<feature type="active site" description="Proton acceptor" evidence="7">
    <location>
        <position position="181"/>
    </location>
</feature>
<dbReference type="PANTHER" id="PTHR11728">
    <property type="entry name" value="GLYCEROL-3-PHOSPHATE DEHYDROGENASE"/>
    <property type="match status" value="1"/>
</dbReference>
<feature type="binding site" evidence="7">
    <location>
        <position position="131"/>
    </location>
    <ligand>
        <name>sn-glycerol 3-phosphate</name>
        <dbReference type="ChEBI" id="CHEBI:57597"/>
    </ligand>
</feature>
<dbReference type="InterPro" id="IPR008927">
    <property type="entry name" value="6-PGluconate_DH-like_C_sf"/>
</dbReference>
<keyword evidence="2 7" id="KW-0444">Lipid biosynthesis</keyword>
<keyword evidence="5 7" id="KW-0594">Phospholipid biosynthesis</keyword>
<dbReference type="InterPro" id="IPR036291">
    <property type="entry name" value="NAD(P)-bd_dom_sf"/>
</dbReference>
<evidence type="ECO:0000313" key="13">
    <source>
        <dbReference type="Proteomes" id="UP000617355"/>
    </source>
</evidence>
<evidence type="ECO:0000259" key="10">
    <source>
        <dbReference type="Pfam" id="PF01210"/>
    </source>
</evidence>
<evidence type="ECO:0000256" key="5">
    <source>
        <dbReference type="ARBA" id="ARBA00023209"/>
    </source>
</evidence>
<evidence type="ECO:0000313" key="12">
    <source>
        <dbReference type="EMBL" id="GGD21124.1"/>
    </source>
</evidence>
<evidence type="ECO:0000256" key="8">
    <source>
        <dbReference type="RuleBase" id="RU000437"/>
    </source>
</evidence>
<keyword evidence="4 7" id="KW-0443">Lipid metabolism</keyword>
<feature type="binding site" evidence="7">
    <location>
        <position position="129"/>
    </location>
    <ligand>
        <name>sn-glycerol 3-phosphate</name>
        <dbReference type="ChEBI" id="CHEBI:57597"/>
    </ligand>
</feature>
<comment type="similarity">
    <text evidence="1 7 8">Belongs to the NAD-dependent glycerol-3-phosphate dehydrogenase family.</text>
</comment>
<feature type="domain" description="Glycerol-3-phosphate dehydrogenase NAD-dependent C-terminal" evidence="11">
    <location>
        <begin position="170"/>
        <end position="306"/>
    </location>
</feature>
<feature type="binding site" evidence="7">
    <location>
        <position position="101"/>
    </location>
    <ligand>
        <name>NADPH</name>
        <dbReference type="ChEBI" id="CHEBI:57783"/>
    </ligand>
</feature>
<dbReference type="Pfam" id="PF07479">
    <property type="entry name" value="NAD_Gly3P_dh_C"/>
    <property type="match status" value="1"/>
</dbReference>
<feature type="binding site" evidence="7">
    <location>
        <position position="101"/>
    </location>
    <ligand>
        <name>sn-glycerol 3-phosphate</name>
        <dbReference type="ChEBI" id="CHEBI:57597"/>
    </ligand>
</feature>
<evidence type="ECO:0000256" key="9">
    <source>
        <dbReference type="RuleBase" id="RU000439"/>
    </source>
</evidence>
<dbReference type="InterPro" id="IPR006109">
    <property type="entry name" value="G3P_DH_NAD-dep_C"/>
</dbReference>
<comment type="pathway">
    <text evidence="7">Membrane lipid metabolism; glycerophospholipid metabolism.</text>
</comment>
<evidence type="ECO:0000256" key="6">
    <source>
        <dbReference type="ARBA" id="ARBA00023264"/>
    </source>
</evidence>
<feature type="binding site" evidence="7">
    <location>
        <position position="245"/>
    </location>
    <ligand>
        <name>NADPH</name>
        <dbReference type="ChEBI" id="CHEBI:57783"/>
    </ligand>
</feature>
<dbReference type="EMBL" id="BMGI01000001">
    <property type="protein sequence ID" value="GGD21124.1"/>
    <property type="molecule type" value="Genomic_DNA"/>
</dbReference>
<feature type="binding site" evidence="7">
    <location>
        <position position="246"/>
    </location>
    <ligand>
        <name>sn-glycerol 3-phosphate</name>
        <dbReference type="ChEBI" id="CHEBI:57597"/>
    </ligand>
</feature>
<comment type="function">
    <text evidence="7">Catalyzes the reduction of the glycolytic intermediate dihydroxyacetone phosphate (DHAP) to sn-glycerol 3-phosphate (G3P), the key precursor for phospholipid synthesis.</text>
</comment>
<evidence type="ECO:0000259" key="11">
    <source>
        <dbReference type="Pfam" id="PF07479"/>
    </source>
</evidence>
<evidence type="ECO:0000256" key="4">
    <source>
        <dbReference type="ARBA" id="ARBA00023098"/>
    </source>
</evidence>
<dbReference type="HAMAP" id="MF_00394">
    <property type="entry name" value="NAD_Glyc3P_dehydrog"/>
    <property type="match status" value="1"/>
</dbReference>
<dbReference type="PIRSF" id="PIRSF000114">
    <property type="entry name" value="Glycerol-3-P_dh"/>
    <property type="match status" value="1"/>
</dbReference>
<accession>A0ABQ1QBN9</accession>
<evidence type="ECO:0000256" key="7">
    <source>
        <dbReference type="HAMAP-Rule" id="MF_00394"/>
    </source>
</evidence>
<dbReference type="InterPro" id="IPR011128">
    <property type="entry name" value="G3P_DH_NAD-dep_N"/>
</dbReference>
<dbReference type="RefSeq" id="WP_188525749.1">
    <property type="nucleotide sequence ID" value="NZ_BMGI01000001.1"/>
</dbReference>
<feature type="binding site" evidence="7">
    <location>
        <position position="133"/>
    </location>
    <ligand>
        <name>NADPH</name>
        <dbReference type="ChEBI" id="CHEBI:57783"/>
    </ligand>
</feature>
<feature type="binding site" evidence="7">
    <location>
        <position position="12"/>
    </location>
    <ligand>
        <name>NADPH</name>
        <dbReference type="ChEBI" id="CHEBI:57783"/>
    </ligand>
</feature>
<keyword evidence="13" id="KW-1185">Reference proteome</keyword>
<organism evidence="12 13">
    <name type="scientific">Sinisalibacter lacisalsi</name>
    <dbReference type="NCBI Taxonomy" id="1526570"/>
    <lineage>
        <taxon>Bacteria</taxon>
        <taxon>Pseudomonadati</taxon>
        <taxon>Pseudomonadota</taxon>
        <taxon>Alphaproteobacteria</taxon>
        <taxon>Rhodobacterales</taxon>
        <taxon>Roseobacteraceae</taxon>
        <taxon>Sinisalibacter</taxon>
    </lineage>
</organism>
<dbReference type="NCBIfam" id="NF000942">
    <property type="entry name" value="PRK00094.1-4"/>
    <property type="match status" value="1"/>
</dbReference>
<dbReference type="PANTHER" id="PTHR11728:SF1">
    <property type="entry name" value="GLYCEROL-3-PHOSPHATE DEHYDROGENASE [NAD(+)] 2, CHLOROPLASTIC"/>
    <property type="match status" value="1"/>
</dbReference>
<dbReference type="Gene3D" id="1.10.1040.10">
    <property type="entry name" value="N-(1-d-carboxylethyl)-l-norvaline Dehydrogenase, domain 2"/>
    <property type="match status" value="1"/>
</dbReference>
<feature type="binding site" evidence="7">
    <location>
        <position position="245"/>
    </location>
    <ligand>
        <name>sn-glycerol 3-phosphate</name>
        <dbReference type="ChEBI" id="CHEBI:57597"/>
    </ligand>
</feature>
<dbReference type="Gene3D" id="3.40.50.720">
    <property type="entry name" value="NAD(P)-binding Rossmann-like Domain"/>
    <property type="match status" value="1"/>
</dbReference>
<keyword evidence="3 7" id="KW-0560">Oxidoreductase</keyword>
<dbReference type="SUPFAM" id="SSF48179">
    <property type="entry name" value="6-phosphogluconate dehydrogenase C-terminal domain-like"/>
    <property type="match status" value="1"/>
</dbReference>
<feature type="binding site" evidence="7">
    <location>
        <position position="266"/>
    </location>
    <ligand>
        <name>NADPH</name>
        <dbReference type="ChEBI" id="CHEBI:57783"/>
    </ligand>
</feature>
<comment type="catalytic activity">
    <reaction evidence="7">
        <text>sn-glycerol 3-phosphate + NAD(+) = dihydroxyacetone phosphate + NADH + H(+)</text>
        <dbReference type="Rhea" id="RHEA:11092"/>
        <dbReference type="ChEBI" id="CHEBI:15378"/>
        <dbReference type="ChEBI" id="CHEBI:57540"/>
        <dbReference type="ChEBI" id="CHEBI:57597"/>
        <dbReference type="ChEBI" id="CHEBI:57642"/>
        <dbReference type="ChEBI" id="CHEBI:57945"/>
        <dbReference type="EC" id="1.1.1.94"/>
    </reaction>
</comment>
<sequence length="316" mass="32842">MSAISVLGAGAFGTALAISLARDGRAVTLWARDPADMALTRQNARRLPGFRFPESLAVTGDLSEAVKAPIILLALPLQKMAPFLEENRAHFTNQTLVACSKGVEISSGRGPAEIIAEICPDATPAVLSGPSFAVDIAAGLPTALTIAARNPEPLQRALTSANIRLYRSTDMTGVELGGALKNIVAIACGIAMGAGLGESARAALMTRGYAEMNRFARARGADPETLAGLSGFGDLALTCTSEKSRNYAFGLALGRGDRINDDVTIEGRETAKAVSKAAKTAGIDMPVAEIVVAIAEGKVTITQAVEILLSRPLKEE</sequence>
<feature type="domain" description="Glycerol-3-phosphate dehydrogenase NAD-dependent N-terminal" evidence="10">
    <location>
        <begin position="4"/>
        <end position="151"/>
    </location>
</feature>
<gene>
    <name evidence="7 12" type="primary">gpsA</name>
    <name evidence="12" type="ORF">GCM10011358_02020</name>
</gene>
<dbReference type="PRINTS" id="PR00077">
    <property type="entry name" value="GPDHDRGNASE"/>
</dbReference>
<name>A0ABQ1QBN9_9RHOB</name>
<keyword evidence="7 8" id="KW-0520">NAD</keyword>
<evidence type="ECO:0000256" key="2">
    <source>
        <dbReference type="ARBA" id="ARBA00022516"/>
    </source>
</evidence>
<comment type="caution">
    <text evidence="7">Lacks conserved residue(s) required for the propagation of feature annotation.</text>
</comment>
<keyword evidence="7" id="KW-0521">NADP</keyword>
<evidence type="ECO:0000256" key="1">
    <source>
        <dbReference type="ARBA" id="ARBA00011009"/>
    </source>
</evidence>
<feature type="binding site" evidence="7">
    <location>
        <position position="181"/>
    </location>
    <ligand>
        <name>sn-glycerol 3-phosphate</name>
        <dbReference type="ChEBI" id="CHEBI:57597"/>
    </ligand>
</feature>
<dbReference type="EC" id="1.1.1.94" evidence="7"/>
<dbReference type="Proteomes" id="UP000617355">
    <property type="component" value="Unassembled WGS sequence"/>
</dbReference>
<feature type="binding site" evidence="7">
    <location>
        <position position="234"/>
    </location>
    <ligand>
        <name>sn-glycerol 3-phosphate</name>
        <dbReference type="ChEBI" id="CHEBI:57597"/>
    </ligand>
</feature>
<dbReference type="InterPro" id="IPR006168">
    <property type="entry name" value="G3P_DH_NAD-dep"/>
</dbReference>
<dbReference type="PROSITE" id="PS00957">
    <property type="entry name" value="NAD_G3PDH"/>
    <property type="match status" value="1"/>
</dbReference>
<comment type="caution">
    <text evidence="12">The sequence shown here is derived from an EMBL/GenBank/DDBJ whole genome shotgun (WGS) entry which is preliminary data.</text>
</comment>
<reference evidence="13" key="1">
    <citation type="journal article" date="2019" name="Int. J. Syst. Evol. Microbiol.">
        <title>The Global Catalogue of Microorganisms (GCM) 10K type strain sequencing project: providing services to taxonomists for standard genome sequencing and annotation.</title>
        <authorList>
            <consortium name="The Broad Institute Genomics Platform"/>
            <consortium name="The Broad Institute Genome Sequencing Center for Infectious Disease"/>
            <person name="Wu L."/>
            <person name="Ma J."/>
        </authorList>
    </citation>
    <scope>NUCLEOTIDE SEQUENCE [LARGE SCALE GENOMIC DNA]</scope>
    <source>
        <strain evidence="13">CGMCC 1.12922</strain>
    </source>
</reference>